<evidence type="ECO:0000256" key="1">
    <source>
        <dbReference type="SAM" id="MobiDB-lite"/>
    </source>
</evidence>
<protein>
    <submittedName>
        <fullName evidence="2">Uncharacterized protein</fullName>
    </submittedName>
</protein>
<feature type="compositionally biased region" description="Polar residues" evidence="1">
    <location>
        <begin position="54"/>
        <end position="64"/>
    </location>
</feature>
<accession>A0AAW1WW24</accession>
<name>A0AAW1WW24_RUBAR</name>
<dbReference type="AlphaFoldDB" id="A0AAW1WW24"/>
<feature type="region of interest" description="Disordered" evidence="1">
    <location>
        <begin position="52"/>
        <end position="90"/>
    </location>
</feature>
<proteinExistence type="predicted"/>
<reference evidence="2 3" key="1">
    <citation type="journal article" date="2023" name="G3 (Bethesda)">
        <title>A chromosome-length genome assembly and annotation of blackberry (Rubus argutus, cv. 'Hillquist').</title>
        <authorList>
            <person name="Bruna T."/>
            <person name="Aryal R."/>
            <person name="Dudchenko O."/>
            <person name="Sargent D.J."/>
            <person name="Mead D."/>
            <person name="Buti M."/>
            <person name="Cavallini A."/>
            <person name="Hytonen T."/>
            <person name="Andres J."/>
            <person name="Pham M."/>
            <person name="Weisz D."/>
            <person name="Mascagni F."/>
            <person name="Usai G."/>
            <person name="Natali L."/>
            <person name="Bassil N."/>
            <person name="Fernandez G.E."/>
            <person name="Lomsadze A."/>
            <person name="Armour M."/>
            <person name="Olukolu B."/>
            <person name="Poorten T."/>
            <person name="Britton C."/>
            <person name="Davik J."/>
            <person name="Ashrafi H."/>
            <person name="Aiden E.L."/>
            <person name="Borodovsky M."/>
            <person name="Worthington M."/>
        </authorList>
    </citation>
    <scope>NUCLEOTIDE SEQUENCE [LARGE SCALE GENOMIC DNA]</scope>
    <source>
        <strain evidence="2">PI 553951</strain>
    </source>
</reference>
<evidence type="ECO:0000313" key="3">
    <source>
        <dbReference type="Proteomes" id="UP001457282"/>
    </source>
</evidence>
<evidence type="ECO:0000313" key="2">
    <source>
        <dbReference type="EMBL" id="KAK9928989.1"/>
    </source>
</evidence>
<dbReference type="EMBL" id="JBEDUW010000005">
    <property type="protein sequence ID" value="KAK9928989.1"/>
    <property type="molecule type" value="Genomic_DNA"/>
</dbReference>
<sequence>MLSAHRTITGSSSPAISAVRSNLTAPKLHRRFDLLSPAHCRALCPLSPSYLPSRAQSTSSNLQPPSSPRSLKPSHRHKFSHGLTLSSLCV</sequence>
<gene>
    <name evidence="2" type="ORF">M0R45_026100</name>
</gene>
<dbReference type="Proteomes" id="UP001457282">
    <property type="component" value="Unassembled WGS sequence"/>
</dbReference>
<keyword evidence="3" id="KW-1185">Reference proteome</keyword>
<comment type="caution">
    <text evidence="2">The sequence shown here is derived from an EMBL/GenBank/DDBJ whole genome shotgun (WGS) entry which is preliminary data.</text>
</comment>
<organism evidence="2 3">
    <name type="scientific">Rubus argutus</name>
    <name type="common">Southern blackberry</name>
    <dbReference type="NCBI Taxonomy" id="59490"/>
    <lineage>
        <taxon>Eukaryota</taxon>
        <taxon>Viridiplantae</taxon>
        <taxon>Streptophyta</taxon>
        <taxon>Embryophyta</taxon>
        <taxon>Tracheophyta</taxon>
        <taxon>Spermatophyta</taxon>
        <taxon>Magnoliopsida</taxon>
        <taxon>eudicotyledons</taxon>
        <taxon>Gunneridae</taxon>
        <taxon>Pentapetalae</taxon>
        <taxon>rosids</taxon>
        <taxon>fabids</taxon>
        <taxon>Rosales</taxon>
        <taxon>Rosaceae</taxon>
        <taxon>Rosoideae</taxon>
        <taxon>Rosoideae incertae sedis</taxon>
        <taxon>Rubus</taxon>
    </lineage>
</organism>